<keyword evidence="2" id="KW-1185">Reference proteome</keyword>
<accession>A0A3M7RBL7</accession>
<evidence type="ECO:0000313" key="1">
    <source>
        <dbReference type="EMBL" id="RNA20907.1"/>
    </source>
</evidence>
<name>A0A3M7RBL7_BRAPC</name>
<reference evidence="1 2" key="1">
    <citation type="journal article" date="2018" name="Sci. Rep.">
        <title>Genomic signatures of local adaptation to the degree of environmental predictability in rotifers.</title>
        <authorList>
            <person name="Franch-Gras L."/>
            <person name="Hahn C."/>
            <person name="Garcia-Roger E.M."/>
            <person name="Carmona M.J."/>
            <person name="Serra M."/>
            <person name="Gomez A."/>
        </authorList>
    </citation>
    <scope>NUCLEOTIDE SEQUENCE [LARGE SCALE GENOMIC DNA]</scope>
    <source>
        <strain evidence="1">HYR1</strain>
    </source>
</reference>
<gene>
    <name evidence="1" type="ORF">BpHYR1_000844</name>
</gene>
<dbReference type="EMBL" id="REGN01003760">
    <property type="protein sequence ID" value="RNA20907.1"/>
    <property type="molecule type" value="Genomic_DNA"/>
</dbReference>
<organism evidence="1 2">
    <name type="scientific">Brachionus plicatilis</name>
    <name type="common">Marine rotifer</name>
    <name type="synonym">Brachionus muelleri</name>
    <dbReference type="NCBI Taxonomy" id="10195"/>
    <lineage>
        <taxon>Eukaryota</taxon>
        <taxon>Metazoa</taxon>
        <taxon>Spiralia</taxon>
        <taxon>Gnathifera</taxon>
        <taxon>Rotifera</taxon>
        <taxon>Eurotatoria</taxon>
        <taxon>Monogononta</taxon>
        <taxon>Pseudotrocha</taxon>
        <taxon>Ploima</taxon>
        <taxon>Brachionidae</taxon>
        <taxon>Brachionus</taxon>
    </lineage>
</organism>
<sequence length="171" mass="20087">MPRFTDAYNDEHRDGSVKPFCRKRLREIWFTYKIRKSMIRFIVLNFYYAKKQLYLMEIRNVDVFALEEFSLIATRNYIQKLPNALNVYLKRINNRDDLKCNVDKDLCFNKRKTGGIVTGITICGLILQSMKLLKAGWVINSKNSVLNQVKSLTFLGVEWDGLGMRWSEEAS</sequence>
<dbReference type="AlphaFoldDB" id="A0A3M7RBL7"/>
<dbReference type="Proteomes" id="UP000276133">
    <property type="component" value="Unassembled WGS sequence"/>
</dbReference>
<comment type="caution">
    <text evidence="1">The sequence shown here is derived from an EMBL/GenBank/DDBJ whole genome shotgun (WGS) entry which is preliminary data.</text>
</comment>
<evidence type="ECO:0000313" key="2">
    <source>
        <dbReference type="Proteomes" id="UP000276133"/>
    </source>
</evidence>
<protein>
    <submittedName>
        <fullName evidence="1">Uncharacterized protein</fullName>
    </submittedName>
</protein>
<proteinExistence type="predicted"/>